<proteinExistence type="predicted"/>
<name>A0A1G6P9Z0_9BURK</name>
<dbReference type="Proteomes" id="UP000198908">
    <property type="component" value="Unassembled WGS sequence"/>
</dbReference>
<dbReference type="EMBL" id="FMYQ01000010">
    <property type="protein sequence ID" value="SDC76818.1"/>
    <property type="molecule type" value="Genomic_DNA"/>
</dbReference>
<dbReference type="PROSITE" id="PS51257">
    <property type="entry name" value="PROKAR_LIPOPROTEIN"/>
    <property type="match status" value="1"/>
</dbReference>
<reference evidence="5" key="1">
    <citation type="submission" date="2016-09" db="EMBL/GenBank/DDBJ databases">
        <authorList>
            <person name="Varghese N."/>
            <person name="Submissions S."/>
        </authorList>
    </citation>
    <scope>NUCLEOTIDE SEQUENCE [LARGE SCALE GENOMIC DNA]</scope>
    <source>
        <strain evidence="5">TNe-862</strain>
    </source>
</reference>
<evidence type="ECO:0000256" key="2">
    <source>
        <dbReference type="SAM" id="SignalP"/>
    </source>
</evidence>
<dbReference type="OrthoDB" id="8994218at2"/>
<sequence length="281" mass="30599">MKTLNRREFLGCSAALLASAACSVTATAYAQSGSTLDAIRKSQVLKIGAVADGEPNFHKDHTTGEWSGIYIDFAKRLASSMNVQLRLYETTWGNAILDLQSAKIDLFLGLNPTPQRMAVIDFTDPLYDNAYSLIANKSFTGRTWGDLNQSGVTIAVDVGSSYDNLVTSLCPKAKILRFETSNAATLAVQTRRADVQPLVITLAAGTIKKNPDIGKLVIPQPVKLTSSCAGVRKEPDKAWLNYLNAWLKTMHQSDTVKNIVFSNMDRLMGVKPAEIPAVVQF</sequence>
<dbReference type="InterPro" id="IPR001638">
    <property type="entry name" value="Solute-binding_3/MltF_N"/>
</dbReference>
<feature type="domain" description="Solute-binding protein family 3/N-terminal" evidence="3">
    <location>
        <begin position="44"/>
        <end position="263"/>
    </location>
</feature>
<dbReference type="AlphaFoldDB" id="A0A1G6P9Z0"/>
<feature type="signal peptide" evidence="2">
    <location>
        <begin position="1"/>
        <end position="30"/>
    </location>
</feature>
<organism evidence="4 5">
    <name type="scientific">Paraburkholderia lycopersici</name>
    <dbReference type="NCBI Taxonomy" id="416944"/>
    <lineage>
        <taxon>Bacteria</taxon>
        <taxon>Pseudomonadati</taxon>
        <taxon>Pseudomonadota</taxon>
        <taxon>Betaproteobacteria</taxon>
        <taxon>Burkholderiales</taxon>
        <taxon>Burkholderiaceae</taxon>
        <taxon>Paraburkholderia</taxon>
    </lineage>
</organism>
<dbReference type="PROSITE" id="PS51318">
    <property type="entry name" value="TAT"/>
    <property type="match status" value="1"/>
</dbReference>
<dbReference type="Pfam" id="PF00497">
    <property type="entry name" value="SBP_bac_3"/>
    <property type="match status" value="1"/>
</dbReference>
<dbReference type="SUPFAM" id="SSF53850">
    <property type="entry name" value="Periplasmic binding protein-like II"/>
    <property type="match status" value="1"/>
</dbReference>
<dbReference type="STRING" id="416944.SAMN05421548_11072"/>
<accession>A0A1G6P9Z0</accession>
<dbReference type="Gene3D" id="3.40.190.10">
    <property type="entry name" value="Periplasmic binding protein-like II"/>
    <property type="match status" value="2"/>
</dbReference>
<dbReference type="SMART" id="SM00062">
    <property type="entry name" value="PBPb"/>
    <property type="match status" value="1"/>
</dbReference>
<dbReference type="PANTHER" id="PTHR35936:SF17">
    <property type="entry name" value="ARGININE-BINDING EXTRACELLULAR PROTEIN ARTP"/>
    <property type="match status" value="1"/>
</dbReference>
<evidence type="ECO:0000313" key="4">
    <source>
        <dbReference type="EMBL" id="SDC76818.1"/>
    </source>
</evidence>
<dbReference type="RefSeq" id="WP_091997145.1">
    <property type="nucleotide sequence ID" value="NZ_FMYQ01000010.1"/>
</dbReference>
<evidence type="ECO:0000256" key="1">
    <source>
        <dbReference type="ARBA" id="ARBA00022729"/>
    </source>
</evidence>
<dbReference type="PANTHER" id="PTHR35936">
    <property type="entry name" value="MEMBRANE-BOUND LYTIC MUREIN TRANSGLYCOSYLASE F"/>
    <property type="match status" value="1"/>
</dbReference>
<keyword evidence="1 2" id="KW-0732">Signal</keyword>
<keyword evidence="5" id="KW-1185">Reference proteome</keyword>
<evidence type="ECO:0000313" key="5">
    <source>
        <dbReference type="Proteomes" id="UP000198908"/>
    </source>
</evidence>
<protein>
    <submittedName>
        <fullName evidence="4">Polar amino acid transport system substrate-binding protein</fullName>
    </submittedName>
</protein>
<evidence type="ECO:0000259" key="3">
    <source>
        <dbReference type="SMART" id="SM00062"/>
    </source>
</evidence>
<dbReference type="InterPro" id="IPR006311">
    <property type="entry name" value="TAT_signal"/>
</dbReference>
<feature type="chain" id="PRO_5011494734" evidence="2">
    <location>
        <begin position="31"/>
        <end position="281"/>
    </location>
</feature>
<gene>
    <name evidence="4" type="ORF">SAMN05421548_11072</name>
</gene>